<feature type="region of interest" description="Disordered" evidence="8">
    <location>
        <begin position="1236"/>
        <end position="1257"/>
    </location>
</feature>
<evidence type="ECO:0000256" key="8">
    <source>
        <dbReference type="SAM" id="MobiDB-lite"/>
    </source>
</evidence>
<feature type="region of interest" description="Disordered" evidence="8">
    <location>
        <begin position="53"/>
        <end position="73"/>
    </location>
</feature>
<dbReference type="InterPro" id="IPR016024">
    <property type="entry name" value="ARM-type_fold"/>
</dbReference>
<name>A0A1V9YD76_ACHHY</name>
<reference evidence="9 10" key="1">
    <citation type="journal article" date="2014" name="Genome Biol. Evol.">
        <title>The secreted proteins of Achlya hypogyna and Thraustotheca clavata identify the ancestral oomycete secretome and reveal gene acquisitions by horizontal gene transfer.</title>
        <authorList>
            <person name="Misner I."/>
            <person name="Blouin N."/>
            <person name="Leonard G."/>
            <person name="Richards T.A."/>
            <person name="Lane C.E."/>
        </authorList>
    </citation>
    <scope>NUCLEOTIDE SEQUENCE [LARGE SCALE GENOMIC DNA]</scope>
    <source>
        <strain evidence="9 10">ATCC 48635</strain>
    </source>
</reference>
<dbReference type="InterPro" id="IPR045156">
    <property type="entry name" value="Vac8"/>
</dbReference>
<evidence type="ECO:0000256" key="4">
    <source>
        <dbReference type="ARBA" id="ARBA00022737"/>
    </source>
</evidence>
<dbReference type="GO" id="GO:0043495">
    <property type="term" value="F:protein-membrane adaptor activity"/>
    <property type="evidence" value="ECO:0007669"/>
    <property type="project" value="InterPro"/>
</dbReference>
<dbReference type="Proteomes" id="UP000243579">
    <property type="component" value="Unassembled WGS sequence"/>
</dbReference>
<keyword evidence="5" id="KW-0472">Membrane</keyword>
<feature type="compositionally biased region" description="Basic residues" evidence="8">
    <location>
        <begin position="1236"/>
        <end position="1247"/>
    </location>
</feature>
<evidence type="ECO:0000313" key="9">
    <source>
        <dbReference type="EMBL" id="OQR83675.1"/>
    </source>
</evidence>
<dbReference type="PANTHER" id="PTHR47249">
    <property type="entry name" value="VACUOLAR PROTEIN 8"/>
    <property type="match status" value="1"/>
</dbReference>
<comment type="subcellular location">
    <subcellularLocation>
        <location evidence="1">Vacuole membrane</location>
        <topology evidence="1">Lipid-anchor</topology>
    </subcellularLocation>
</comment>
<dbReference type="PANTHER" id="PTHR47249:SF1">
    <property type="entry name" value="VACUOLAR PROTEIN 8"/>
    <property type="match status" value="1"/>
</dbReference>
<evidence type="ECO:0000256" key="2">
    <source>
        <dbReference type="ARBA" id="ARBA00005462"/>
    </source>
</evidence>
<sequence>MLPQGPVSHGARSRNSTDATASAGLLLSPKPSTVGSRASLPALAKEPALGSLKARKKMIRSQPQAPGRPPSAGGFDGVIYQSRIKAPLAYETSSVKERWLIAAVRSVHSADALLNNNGSISSAGKVYQHLHNAEGRARCAESLYKLSKQPHSELMIIRSGAIQNIADLSDVDDTRLALYCAATLANLTSTADEETLASFIENKGIPGVLEISWSPSYDVKCLCALTLCRLSTMAPFAKFLHTSKAVIELSSMLSLPYAPLQQLCVQTLINMIAHGCDFPEKLFAGGGSNAHTNIGVILALSQLAQDPAHGIFAAEAIYNMSLQPSSASGAVRGGVGELLYTLIHAPHVHLQNRSRLQTVQNIKDVVLHDEQIAISQLLAPALGHLSKYIDLHMLLGAWSLKAIAFLLSLYDSMRSTHADTFAFILAPASRVLANLSANDEYVKAVLADNEALVRRAVDLARWSPSPECVHNGMRSLANLTRNAHCTRVLVAANVVAVLNAALLLPPTTDHLPSMKEDALVALVNIACYQQMPESCFTLEVDSSLAFAFHAHKAASPAFAWSVSKTMCYWTFDSRLRTVLLGDVEFLMEALLFGFHYAPPATDAGVDPFHAVKPRIAGPLDAYDDVANGVESQLRFLAAMCYCASEIRAIPHVHALVKVILTSMDTAATHGAVEYYCAGILFALSRTLLWLFHNDDGAVEAEWAAVLFAEPIQQAILRLSRSALQTPTQSTYAIGTQAFCTSTLYHICASEHTSAQALAVLVEACNVSEDPATLMACASTFAIVSFTAAGRDLLLTTQGLAHALNKLGRASVCQQNAAIAACNVAIAGCIWNAEELKDFVVVALLRSNSSDAIQVHAKTLYNLLSHPTSRNQVINEGVLYSFLKLAQLQTNGLHGLEETLSLCLHALFNLSENPAHHDTLLKLGVTPFLFTGVSGRRKRMLHFLNIDSRRYAVGLLCNLSARDANHKELIQNAQVVDILRALCDGDIETRASAAMTLRNLTLHLPNAEVMCTRNSLSLLLVFMTSANDTVRRLAAQALGNCSLVTELVHVFQQLNVADALLHVLESHVLEVETASAILKTLHNLAIDDTLAVHLLQTKIVARWHGLSATFWAPAELSHVAAATCRVLSQNPECAGLVSAQRAVELCLRLCAGPAPTIELVHDCISCLVHLSTHCGSHAVLFDQQVVASVAQLLTIARPLPATEAAYADLYLCATVLVRNMSLSTTQADVTLLHHHHGSSHHLHHHGHHPPTPAAENPNASSQLMTGLGWLTTLLGGFSSDDERYPRMCSEVAVALANLTKIKRLRQGMLDMGVLQVLLDIHGRFAQNPAYGFIQQSCTVTLHRLAAEDAATMEPGLIEALLSGLNHTDTLVHESQREEGKVSSLASAVPEFLTTSRGLCQQSYRDVRWFNYVVQAPNAGDITWDLTAEAMRMNRIRGPLPALQDVKDGVIAGAPECSSDRDICHILRVDIEKKDVETGASVLPHVGGEEPRHGPSKLFDRHMKTSRRNSRQNILMITSLPHLDRDGP</sequence>
<keyword evidence="4" id="KW-0677">Repeat</keyword>
<gene>
    <name evidence="9" type="ORF">ACHHYP_14419</name>
</gene>
<dbReference type="OrthoDB" id="73651at2759"/>
<evidence type="ECO:0000256" key="7">
    <source>
        <dbReference type="ARBA" id="ARBA00026209"/>
    </source>
</evidence>
<protein>
    <recommendedName>
        <fullName evidence="7">Vacuolar protein 8</fullName>
    </recommendedName>
</protein>
<comment type="caution">
    <text evidence="9">The sequence shown here is derived from an EMBL/GenBank/DDBJ whole genome shotgun (WGS) entry which is preliminary data.</text>
</comment>
<dbReference type="InterPro" id="IPR011989">
    <property type="entry name" value="ARM-like"/>
</dbReference>
<dbReference type="SMART" id="SM00185">
    <property type="entry name" value="ARM"/>
    <property type="match status" value="8"/>
</dbReference>
<dbReference type="GO" id="GO:0005774">
    <property type="term" value="C:vacuolar membrane"/>
    <property type="evidence" value="ECO:0007669"/>
    <property type="project" value="UniProtKB-SubCell"/>
</dbReference>
<keyword evidence="10" id="KW-1185">Reference proteome</keyword>
<dbReference type="STRING" id="1202772.A0A1V9YD76"/>
<dbReference type="Gene3D" id="1.25.10.10">
    <property type="entry name" value="Leucine-rich Repeat Variant"/>
    <property type="match status" value="4"/>
</dbReference>
<evidence type="ECO:0000256" key="6">
    <source>
        <dbReference type="ARBA" id="ARBA00023288"/>
    </source>
</evidence>
<dbReference type="EMBL" id="JNBR01002127">
    <property type="protein sequence ID" value="OQR83675.1"/>
    <property type="molecule type" value="Genomic_DNA"/>
</dbReference>
<feature type="region of interest" description="Disordered" evidence="8">
    <location>
        <begin position="1"/>
        <end position="41"/>
    </location>
</feature>
<evidence type="ECO:0000256" key="5">
    <source>
        <dbReference type="ARBA" id="ARBA00023136"/>
    </source>
</evidence>
<dbReference type="SUPFAM" id="SSF48371">
    <property type="entry name" value="ARM repeat"/>
    <property type="match status" value="3"/>
</dbReference>
<accession>A0A1V9YD76</accession>
<keyword evidence="6" id="KW-0449">Lipoprotein</keyword>
<organism evidence="9 10">
    <name type="scientific">Achlya hypogyna</name>
    <name type="common">Oomycete</name>
    <name type="synonym">Protoachlya hypogyna</name>
    <dbReference type="NCBI Taxonomy" id="1202772"/>
    <lineage>
        <taxon>Eukaryota</taxon>
        <taxon>Sar</taxon>
        <taxon>Stramenopiles</taxon>
        <taxon>Oomycota</taxon>
        <taxon>Saprolegniomycetes</taxon>
        <taxon>Saprolegniales</taxon>
        <taxon>Achlyaceae</taxon>
        <taxon>Achlya</taxon>
    </lineage>
</organism>
<evidence type="ECO:0000313" key="10">
    <source>
        <dbReference type="Proteomes" id="UP000243579"/>
    </source>
</evidence>
<dbReference type="GO" id="GO:0071562">
    <property type="term" value="P:nucleus-vacuole junction assembly"/>
    <property type="evidence" value="ECO:0007669"/>
    <property type="project" value="InterPro"/>
</dbReference>
<evidence type="ECO:0000256" key="1">
    <source>
        <dbReference type="ARBA" id="ARBA00004592"/>
    </source>
</evidence>
<keyword evidence="3" id="KW-0926">Vacuole</keyword>
<proteinExistence type="inferred from homology"/>
<dbReference type="InterPro" id="IPR000225">
    <property type="entry name" value="Armadillo"/>
</dbReference>
<comment type="similarity">
    <text evidence="2">Belongs to the beta-catenin family.</text>
</comment>
<evidence type="ECO:0000256" key="3">
    <source>
        <dbReference type="ARBA" id="ARBA00022554"/>
    </source>
</evidence>